<reference evidence="2" key="1">
    <citation type="submission" date="2017-03" db="EMBL/GenBank/DDBJ databases">
        <title>Phytopthora megakarya and P. palmivora, two closely related causual agents of cacao black pod achieved similar genome size and gene model numbers by different mechanisms.</title>
        <authorList>
            <person name="Ali S."/>
            <person name="Shao J."/>
            <person name="Larry D.J."/>
            <person name="Kronmiller B."/>
            <person name="Shen D."/>
            <person name="Strem M.D."/>
            <person name="Melnick R.L."/>
            <person name="Guiltinan M.J."/>
            <person name="Tyler B.M."/>
            <person name="Meinhardt L.W."/>
            <person name="Bailey B.A."/>
        </authorList>
    </citation>
    <scope>NUCLEOTIDE SEQUENCE [LARGE SCALE GENOMIC DNA]</scope>
    <source>
        <strain evidence="2">zdho120</strain>
    </source>
</reference>
<accession>A0A225UCF3</accession>
<dbReference type="EMBL" id="NBNE01022066">
    <property type="protein sequence ID" value="OWY90725.1"/>
    <property type="molecule type" value="Genomic_DNA"/>
</dbReference>
<protein>
    <submittedName>
        <fullName evidence="1">Transposase</fullName>
    </submittedName>
</protein>
<gene>
    <name evidence="1" type="ORF">PHMEG_00041014</name>
</gene>
<organism evidence="1 2">
    <name type="scientific">Phytophthora megakarya</name>
    <dbReference type="NCBI Taxonomy" id="4795"/>
    <lineage>
        <taxon>Eukaryota</taxon>
        <taxon>Sar</taxon>
        <taxon>Stramenopiles</taxon>
        <taxon>Oomycota</taxon>
        <taxon>Peronosporomycetes</taxon>
        <taxon>Peronosporales</taxon>
        <taxon>Peronosporaceae</taxon>
        <taxon>Phytophthora</taxon>
    </lineage>
</organism>
<comment type="caution">
    <text evidence="1">The sequence shown here is derived from an EMBL/GenBank/DDBJ whole genome shotgun (WGS) entry which is preliminary data.</text>
</comment>
<evidence type="ECO:0000313" key="2">
    <source>
        <dbReference type="Proteomes" id="UP000198211"/>
    </source>
</evidence>
<keyword evidence="2" id="KW-1185">Reference proteome</keyword>
<dbReference type="AlphaFoldDB" id="A0A225UCF3"/>
<proteinExistence type="predicted"/>
<dbReference type="Proteomes" id="UP000198211">
    <property type="component" value="Unassembled WGS sequence"/>
</dbReference>
<evidence type="ECO:0000313" key="1">
    <source>
        <dbReference type="EMBL" id="OWY90725.1"/>
    </source>
</evidence>
<sequence>MAAFTTNHYSHALTLPILISKFSVQPETKPTNKQRQHEHAAAKARVVRAYKDGENWREVAAHNDVPYSIARRAVLGADSEPKTNGEVRAARVKWTVKVMGKLEE</sequence>
<name>A0A225UCF3_9STRA</name>